<feature type="region of interest" description="Disordered" evidence="1">
    <location>
        <begin position="745"/>
        <end position="770"/>
    </location>
</feature>
<evidence type="ECO:0008006" key="4">
    <source>
        <dbReference type="Google" id="ProtNLM"/>
    </source>
</evidence>
<organism evidence="2 3">
    <name type="scientific">Leucosporidium creatinivorum</name>
    <dbReference type="NCBI Taxonomy" id="106004"/>
    <lineage>
        <taxon>Eukaryota</taxon>
        <taxon>Fungi</taxon>
        <taxon>Dikarya</taxon>
        <taxon>Basidiomycota</taxon>
        <taxon>Pucciniomycotina</taxon>
        <taxon>Microbotryomycetes</taxon>
        <taxon>Leucosporidiales</taxon>
        <taxon>Leucosporidium</taxon>
    </lineage>
</organism>
<sequence length="770" mass="83869">MAVLGRSEEQEHHSASTFEAVSTEEQPSLAISLSASSSRVVRPLVSAPTPSASSSTDNTERNPAGPSPKRKRTLPFPRTLRRSSRDLNTSSTSDLPATTSANTIPTANRFARSLSSLSTTSRPSSFLAITPARTRTTSSTSPTPPTGSRRSKSGIKMMKALSYIRPSSKKEAGEPILSAPPTPSTPTRPRSQSAPLLRTLSLPRQSLDDQDPHSPFVTALSSPVSESPPRVDTPVQLRLNLFDFLLPREVRLRIMSMVVQSCVEEHEKEVQEGLWRGDKARERWVGEIKGRRELIRISRVSRTWLSLALDGQHWRNIPTSLLGADILRTPSLLRLVGSAGTFVHDLDLKGMQALQGETLVEIAELAASAEFGMTNITSLNLTGCRAITTASLGYLLSHSPQLREVNLFALASVEAATLEVLGSTAEQLRSLNVSRCAALDAAALLRLPTGLETLRASKLGNLTDTLFISVMFRYPALLHLDISHNEHITDFAFAALSCPLGAPLPLPSSNFPPRDPPPSQKYQYPLRHLNLSSLPNITDLALRHLAHCLPSLTHLQLAHLDTSFHPPGLLHFLSTVPLLTHLDLEHNLQVDDTVLDHFPLGLQEVNLSSCIGISTGAWPSLLERCTSLRALHADGTTIGEDAARSFVASRWAAGVEGAFISVLDNRFLTRQLQKEVQGMSRPRTGQRGYWTTPLAYDDGPDDGGLLGGRKGALEECDETRVVVRSFYGNLEVDLADARRKIRSGVGRDKRRGRRSGSTGDGERGRSCIIS</sequence>
<feature type="compositionally biased region" description="Low complexity" evidence="1">
    <location>
        <begin position="112"/>
        <end position="141"/>
    </location>
</feature>
<evidence type="ECO:0000256" key="1">
    <source>
        <dbReference type="SAM" id="MobiDB-lite"/>
    </source>
</evidence>
<name>A0A1Y2G1Q7_9BASI</name>
<dbReference type="Proteomes" id="UP000193467">
    <property type="component" value="Unassembled WGS sequence"/>
</dbReference>
<dbReference type="SUPFAM" id="SSF52047">
    <property type="entry name" value="RNI-like"/>
    <property type="match status" value="1"/>
</dbReference>
<dbReference type="SMART" id="SM00367">
    <property type="entry name" value="LRR_CC"/>
    <property type="match status" value="4"/>
</dbReference>
<dbReference type="GO" id="GO:0031146">
    <property type="term" value="P:SCF-dependent proteasomal ubiquitin-dependent protein catabolic process"/>
    <property type="evidence" value="ECO:0007669"/>
    <property type="project" value="TreeGrafter"/>
</dbReference>
<proteinExistence type="predicted"/>
<feature type="compositionally biased region" description="Polar residues" evidence="1">
    <location>
        <begin position="86"/>
        <end position="106"/>
    </location>
</feature>
<dbReference type="OrthoDB" id="550575at2759"/>
<dbReference type="AlphaFoldDB" id="A0A1Y2G1Q7"/>
<feature type="compositionally biased region" description="Basic and acidic residues" evidence="1">
    <location>
        <begin position="1"/>
        <end position="14"/>
    </location>
</feature>
<gene>
    <name evidence="2" type="ORF">BCR35DRAFT_328604</name>
</gene>
<comment type="caution">
    <text evidence="2">The sequence shown here is derived from an EMBL/GenBank/DDBJ whole genome shotgun (WGS) entry which is preliminary data.</text>
</comment>
<dbReference type="EMBL" id="MCGR01000003">
    <property type="protein sequence ID" value="ORY90847.1"/>
    <property type="molecule type" value="Genomic_DNA"/>
</dbReference>
<dbReference type="PANTHER" id="PTHR13318:SF281">
    <property type="entry name" value="F-BOX DOMAIN-CONTAINING PROTEIN"/>
    <property type="match status" value="1"/>
</dbReference>
<dbReference type="GO" id="GO:0019005">
    <property type="term" value="C:SCF ubiquitin ligase complex"/>
    <property type="evidence" value="ECO:0007669"/>
    <property type="project" value="TreeGrafter"/>
</dbReference>
<reference evidence="2 3" key="1">
    <citation type="submission" date="2016-07" db="EMBL/GenBank/DDBJ databases">
        <title>Pervasive Adenine N6-methylation of Active Genes in Fungi.</title>
        <authorList>
            <consortium name="DOE Joint Genome Institute"/>
            <person name="Mondo S.J."/>
            <person name="Dannebaum R.O."/>
            <person name="Kuo R.C."/>
            <person name="Labutti K."/>
            <person name="Haridas S."/>
            <person name="Kuo A."/>
            <person name="Salamov A."/>
            <person name="Ahrendt S.R."/>
            <person name="Lipzen A."/>
            <person name="Sullivan W."/>
            <person name="Andreopoulos W.B."/>
            <person name="Clum A."/>
            <person name="Lindquist E."/>
            <person name="Daum C."/>
            <person name="Ramamoorthy G.K."/>
            <person name="Gryganskyi A."/>
            <person name="Culley D."/>
            <person name="Magnuson J.K."/>
            <person name="James T.Y."/>
            <person name="O'Malley M.A."/>
            <person name="Stajich J.E."/>
            <person name="Spatafora J.W."/>
            <person name="Visel A."/>
            <person name="Grigoriev I.V."/>
        </authorList>
    </citation>
    <scope>NUCLEOTIDE SEQUENCE [LARGE SCALE GENOMIC DNA]</scope>
    <source>
        <strain evidence="2 3">62-1032</strain>
    </source>
</reference>
<evidence type="ECO:0000313" key="3">
    <source>
        <dbReference type="Proteomes" id="UP000193467"/>
    </source>
</evidence>
<feature type="compositionally biased region" description="Basic and acidic residues" evidence="1">
    <location>
        <begin position="760"/>
        <end position="770"/>
    </location>
</feature>
<evidence type="ECO:0000313" key="2">
    <source>
        <dbReference type="EMBL" id="ORY90847.1"/>
    </source>
</evidence>
<keyword evidence="3" id="KW-1185">Reference proteome</keyword>
<dbReference type="InterPro" id="IPR006553">
    <property type="entry name" value="Leu-rich_rpt_Cys-con_subtyp"/>
</dbReference>
<feature type="compositionally biased region" description="Polar residues" evidence="1">
    <location>
        <begin position="15"/>
        <end position="26"/>
    </location>
</feature>
<accession>A0A1Y2G1Q7</accession>
<dbReference type="Gene3D" id="3.80.10.10">
    <property type="entry name" value="Ribonuclease Inhibitor"/>
    <property type="match status" value="2"/>
</dbReference>
<dbReference type="PANTHER" id="PTHR13318">
    <property type="entry name" value="PARTNER OF PAIRED, ISOFORM B-RELATED"/>
    <property type="match status" value="1"/>
</dbReference>
<dbReference type="InterPro" id="IPR032675">
    <property type="entry name" value="LRR_dom_sf"/>
</dbReference>
<feature type="compositionally biased region" description="Low complexity" evidence="1">
    <location>
        <begin position="27"/>
        <end position="56"/>
    </location>
</feature>
<protein>
    <recommendedName>
        <fullName evidence="4">F-box domain-containing protein</fullName>
    </recommendedName>
</protein>
<feature type="region of interest" description="Disordered" evidence="1">
    <location>
        <begin position="1"/>
        <end position="231"/>
    </location>
</feature>
<dbReference type="STRING" id="106004.A0A1Y2G1Q7"/>
<dbReference type="InParanoid" id="A0A1Y2G1Q7"/>